<dbReference type="EMBL" id="AMZH03009395">
    <property type="protein sequence ID" value="RRT56951.1"/>
    <property type="molecule type" value="Genomic_DNA"/>
</dbReference>
<feature type="domain" description="Alpha-N-acetylglucosaminidase N-terminal" evidence="2">
    <location>
        <begin position="1"/>
        <end position="45"/>
    </location>
</feature>
<name>A0A426YZ75_ENSVE</name>
<evidence type="ECO:0000313" key="3">
    <source>
        <dbReference type="EMBL" id="RRT56951.1"/>
    </source>
</evidence>
<evidence type="ECO:0000313" key="4">
    <source>
        <dbReference type="Proteomes" id="UP000287651"/>
    </source>
</evidence>
<dbReference type="InterPro" id="IPR024240">
    <property type="entry name" value="NAGLU_N"/>
</dbReference>
<comment type="caution">
    <text evidence="3">The sequence shown here is derived from an EMBL/GenBank/DDBJ whole genome shotgun (WGS) entry which is preliminary data.</text>
</comment>
<dbReference type="GO" id="GO:0016787">
    <property type="term" value="F:hydrolase activity"/>
    <property type="evidence" value="ECO:0007669"/>
    <property type="project" value="UniProtKB-KW"/>
</dbReference>
<proteinExistence type="predicted"/>
<feature type="non-terminal residue" evidence="3">
    <location>
        <position position="1"/>
    </location>
</feature>
<protein>
    <recommendedName>
        <fullName evidence="2">Alpha-N-acetylglucosaminidase N-terminal domain-containing protein</fullName>
    </recommendedName>
</protein>
<dbReference type="Proteomes" id="UP000287651">
    <property type="component" value="Unassembled WGS sequence"/>
</dbReference>
<dbReference type="InterPro" id="IPR029018">
    <property type="entry name" value="Hex-like_dom2"/>
</dbReference>
<dbReference type="AlphaFoldDB" id="A0A426YZ75"/>
<gene>
    <name evidence="3" type="ORF">B296_00044534</name>
</gene>
<dbReference type="InterPro" id="IPR007781">
    <property type="entry name" value="NAGLU"/>
</dbReference>
<reference evidence="3 4" key="1">
    <citation type="journal article" date="2014" name="Agronomy (Basel)">
        <title>A Draft Genome Sequence for Ensete ventricosum, the Drought-Tolerant Tree Against Hunger.</title>
        <authorList>
            <person name="Harrison J."/>
            <person name="Moore K.A."/>
            <person name="Paszkiewicz K."/>
            <person name="Jones T."/>
            <person name="Grant M."/>
            <person name="Ambacheew D."/>
            <person name="Muzemil S."/>
            <person name="Studholme D.J."/>
        </authorList>
    </citation>
    <scope>NUCLEOTIDE SEQUENCE [LARGE SCALE GENOMIC DNA]</scope>
</reference>
<dbReference type="Pfam" id="PF12971">
    <property type="entry name" value="NAGLU_N"/>
    <property type="match status" value="1"/>
</dbReference>
<dbReference type="Gene3D" id="3.30.379.10">
    <property type="entry name" value="Chitobiase/beta-hexosaminidase domain 2-like"/>
    <property type="match status" value="1"/>
</dbReference>
<organism evidence="3 4">
    <name type="scientific">Ensete ventricosum</name>
    <name type="common">Abyssinian banana</name>
    <name type="synonym">Musa ensete</name>
    <dbReference type="NCBI Taxonomy" id="4639"/>
    <lineage>
        <taxon>Eukaryota</taxon>
        <taxon>Viridiplantae</taxon>
        <taxon>Streptophyta</taxon>
        <taxon>Embryophyta</taxon>
        <taxon>Tracheophyta</taxon>
        <taxon>Spermatophyta</taxon>
        <taxon>Magnoliopsida</taxon>
        <taxon>Liliopsida</taxon>
        <taxon>Zingiberales</taxon>
        <taxon>Musaceae</taxon>
        <taxon>Ensete</taxon>
    </lineage>
</organism>
<dbReference type="PANTHER" id="PTHR12872">
    <property type="entry name" value="ALPHA-N-ACETYLGLUCOSAMINIDASE"/>
    <property type="match status" value="1"/>
</dbReference>
<keyword evidence="1" id="KW-0378">Hydrolase</keyword>
<sequence length="97" mass="10851">IQGTTGVELSAGLHWYLKHWCLTHVSWEKTGGLQLSSLPKVGSLPHVPSAGILVQRPVPLSYYQNAVTSSCKLLYSLFFKLIWRSIDPLVWSISLLM</sequence>
<evidence type="ECO:0000256" key="1">
    <source>
        <dbReference type="ARBA" id="ARBA00022801"/>
    </source>
</evidence>
<dbReference type="PANTHER" id="PTHR12872:SF3">
    <property type="entry name" value="ALPHA-N-ACETYLGLUCOSAMINIDASE"/>
    <property type="match status" value="1"/>
</dbReference>
<accession>A0A426YZ75</accession>
<evidence type="ECO:0000259" key="2">
    <source>
        <dbReference type="Pfam" id="PF12971"/>
    </source>
</evidence>